<keyword evidence="1" id="KW-0472">Membrane</keyword>
<evidence type="ECO:0000256" key="1">
    <source>
        <dbReference type="SAM" id="Phobius"/>
    </source>
</evidence>
<name>A0A1B8RKI0_9CLOT</name>
<sequence length="157" mass="18158">MKIFKRNDSITRNQLEAYIGSNAYSPFYSKTLDRFIDNPSSLNWNWPCFFLNMYWLMFRKSIIPALAIFIANLALILIIPIPFSGILSTALLLFLGFFGTNIYLLNAEREISKIKANNPSKSEHEILDLISKSGGSDIKYAIIFYLLQFCLYEFMLK</sequence>
<gene>
    <name evidence="2" type="ORF">CP373A1_16560</name>
</gene>
<dbReference type="AlphaFoldDB" id="A0A1B8RKI0"/>
<organism evidence="2 3">
    <name type="scientific">Clostridium paraputrificum</name>
    <dbReference type="NCBI Taxonomy" id="29363"/>
    <lineage>
        <taxon>Bacteria</taxon>
        <taxon>Bacillati</taxon>
        <taxon>Bacillota</taxon>
        <taxon>Clostridia</taxon>
        <taxon>Eubacteriales</taxon>
        <taxon>Clostridiaceae</taxon>
        <taxon>Clostridium</taxon>
    </lineage>
</organism>
<protein>
    <recommendedName>
        <fullName evidence="4">DUF2628 domain-containing protein</fullName>
    </recommendedName>
</protein>
<dbReference type="Proteomes" id="UP000092714">
    <property type="component" value="Unassembled WGS sequence"/>
</dbReference>
<dbReference type="OrthoDB" id="6691119at2"/>
<keyword evidence="1" id="KW-0812">Transmembrane</keyword>
<dbReference type="RefSeq" id="WP_027099798.1">
    <property type="nucleotide sequence ID" value="NZ_CABHIH010000008.1"/>
</dbReference>
<dbReference type="EMBL" id="MAPZ01000035">
    <property type="protein sequence ID" value="OBY09362.1"/>
    <property type="molecule type" value="Genomic_DNA"/>
</dbReference>
<comment type="caution">
    <text evidence="2">The sequence shown here is derived from an EMBL/GenBank/DDBJ whole genome shotgun (WGS) entry which is preliminary data.</text>
</comment>
<feature type="transmembrane region" description="Helical" evidence="1">
    <location>
        <begin position="85"/>
        <end position="105"/>
    </location>
</feature>
<evidence type="ECO:0000313" key="2">
    <source>
        <dbReference type="EMBL" id="OBY09362.1"/>
    </source>
</evidence>
<keyword evidence="1" id="KW-1133">Transmembrane helix</keyword>
<reference evidence="2 3" key="1">
    <citation type="submission" date="2016-06" db="EMBL/GenBank/DDBJ databases">
        <authorList>
            <person name="Kjaerup R.B."/>
            <person name="Dalgaard T.S."/>
            <person name="Juul-Madsen H.R."/>
        </authorList>
    </citation>
    <scope>NUCLEOTIDE SEQUENCE [LARGE SCALE GENOMIC DNA]</scope>
    <source>
        <strain evidence="2 3">373-A1</strain>
    </source>
</reference>
<feature type="transmembrane region" description="Helical" evidence="1">
    <location>
        <begin position="62"/>
        <end position="79"/>
    </location>
</feature>
<accession>A0A1B8RKI0</accession>
<evidence type="ECO:0008006" key="4">
    <source>
        <dbReference type="Google" id="ProtNLM"/>
    </source>
</evidence>
<keyword evidence="3" id="KW-1185">Reference proteome</keyword>
<proteinExistence type="predicted"/>
<evidence type="ECO:0000313" key="3">
    <source>
        <dbReference type="Proteomes" id="UP000092714"/>
    </source>
</evidence>